<name>A0A395HJD7_ASPHC</name>
<dbReference type="STRING" id="1450537.A0A395HJD7"/>
<proteinExistence type="predicted"/>
<accession>A0A395HJD7</accession>
<dbReference type="EMBL" id="KZ824342">
    <property type="protein sequence ID" value="RAL07038.1"/>
    <property type="molecule type" value="Genomic_DNA"/>
</dbReference>
<feature type="compositionally biased region" description="Polar residues" evidence="1">
    <location>
        <begin position="211"/>
        <end position="227"/>
    </location>
</feature>
<organism evidence="2 3">
    <name type="scientific">Aspergillus homomorphus (strain CBS 101889)</name>
    <dbReference type="NCBI Taxonomy" id="1450537"/>
    <lineage>
        <taxon>Eukaryota</taxon>
        <taxon>Fungi</taxon>
        <taxon>Dikarya</taxon>
        <taxon>Ascomycota</taxon>
        <taxon>Pezizomycotina</taxon>
        <taxon>Eurotiomycetes</taxon>
        <taxon>Eurotiomycetidae</taxon>
        <taxon>Eurotiales</taxon>
        <taxon>Aspergillaceae</taxon>
        <taxon>Aspergillus</taxon>
        <taxon>Aspergillus subgen. Circumdati</taxon>
    </lineage>
</organism>
<dbReference type="SUPFAM" id="SSF56112">
    <property type="entry name" value="Protein kinase-like (PK-like)"/>
    <property type="match status" value="1"/>
</dbReference>
<reference evidence="2 3" key="1">
    <citation type="submission" date="2018-02" db="EMBL/GenBank/DDBJ databases">
        <title>The genomes of Aspergillus section Nigri reveals drivers in fungal speciation.</title>
        <authorList>
            <consortium name="DOE Joint Genome Institute"/>
            <person name="Vesth T.C."/>
            <person name="Nybo J."/>
            <person name="Theobald S."/>
            <person name="Brandl J."/>
            <person name="Frisvad J.C."/>
            <person name="Nielsen K.F."/>
            <person name="Lyhne E.K."/>
            <person name="Kogle M.E."/>
            <person name="Kuo A."/>
            <person name="Riley R."/>
            <person name="Clum A."/>
            <person name="Nolan M."/>
            <person name="Lipzen A."/>
            <person name="Salamov A."/>
            <person name="Henrissat B."/>
            <person name="Wiebenga A."/>
            <person name="De vries R.P."/>
            <person name="Grigoriev I.V."/>
            <person name="Mortensen U.H."/>
            <person name="Andersen M.R."/>
            <person name="Baker S.E."/>
        </authorList>
    </citation>
    <scope>NUCLEOTIDE SEQUENCE [LARGE SCALE GENOMIC DNA]</scope>
    <source>
        <strain evidence="2 3">CBS 101889</strain>
    </source>
</reference>
<keyword evidence="3" id="KW-1185">Reference proteome</keyword>
<feature type="region of interest" description="Disordered" evidence="1">
    <location>
        <begin position="207"/>
        <end position="227"/>
    </location>
</feature>
<dbReference type="VEuPathDB" id="FungiDB:BO97DRAFT_418946"/>
<dbReference type="AlphaFoldDB" id="A0A395HJD7"/>
<protein>
    <recommendedName>
        <fullName evidence="4">Protein kinase domain-containing protein</fullName>
    </recommendedName>
</protein>
<dbReference type="OrthoDB" id="4062651at2759"/>
<evidence type="ECO:0000313" key="2">
    <source>
        <dbReference type="EMBL" id="RAL07038.1"/>
    </source>
</evidence>
<dbReference type="Gene3D" id="1.10.510.10">
    <property type="entry name" value="Transferase(Phosphotransferase) domain 1"/>
    <property type="match status" value="1"/>
</dbReference>
<dbReference type="GeneID" id="37200831"/>
<dbReference type="Proteomes" id="UP000248961">
    <property type="component" value="Unassembled WGS sequence"/>
</dbReference>
<evidence type="ECO:0000313" key="3">
    <source>
        <dbReference type="Proteomes" id="UP000248961"/>
    </source>
</evidence>
<gene>
    <name evidence="2" type="ORF">BO97DRAFT_418946</name>
</gene>
<evidence type="ECO:0000256" key="1">
    <source>
        <dbReference type="SAM" id="MobiDB-lite"/>
    </source>
</evidence>
<dbReference type="InterPro" id="IPR011009">
    <property type="entry name" value="Kinase-like_dom_sf"/>
</dbReference>
<evidence type="ECO:0008006" key="4">
    <source>
        <dbReference type="Google" id="ProtNLM"/>
    </source>
</evidence>
<sequence length="285" mass="32407">MHPFWRLLQPQEVEISLDEEEEEEEEEYPFSQPTLKFILRELEAYKVLTNMDDANGKLYVPLLYGLVVGRAEHTYFGVLLTYIDCVGTLKSVLTPETPVEDRNSWLVQVTETLEAMNRECLVWGDATPANVLIDTEGDAWIVDFRGGHSPGWSSERRWCTSSMSQLLKKTKKTMTAIQISVATIFFSAYYYASSSLDINTTQGRIPVRSARPQSEAQSPQRQEQPTSSTLLKAVLGISNLTHSRGYILIATNVIARFPLRDRFHAHGLRISPGILKRPERRDKMP</sequence>
<dbReference type="RefSeq" id="XP_025546192.1">
    <property type="nucleotide sequence ID" value="XM_025696542.1"/>
</dbReference>